<evidence type="ECO:0000256" key="1">
    <source>
        <dbReference type="SAM" id="MobiDB-lite"/>
    </source>
</evidence>
<dbReference type="OrthoDB" id="3944128at2759"/>
<proteinExistence type="predicted"/>
<feature type="signal peptide" evidence="2">
    <location>
        <begin position="1"/>
        <end position="22"/>
    </location>
</feature>
<protein>
    <submittedName>
        <fullName evidence="3">Uncharacterized protein</fullName>
    </submittedName>
</protein>
<dbReference type="Proteomes" id="UP000184330">
    <property type="component" value="Unassembled WGS sequence"/>
</dbReference>
<keyword evidence="2" id="KW-0732">Signal</keyword>
<feature type="compositionally biased region" description="Low complexity" evidence="1">
    <location>
        <begin position="327"/>
        <end position="347"/>
    </location>
</feature>
<organism evidence="3 4">
    <name type="scientific">Phialocephala subalpina</name>
    <dbReference type="NCBI Taxonomy" id="576137"/>
    <lineage>
        <taxon>Eukaryota</taxon>
        <taxon>Fungi</taxon>
        <taxon>Dikarya</taxon>
        <taxon>Ascomycota</taxon>
        <taxon>Pezizomycotina</taxon>
        <taxon>Leotiomycetes</taxon>
        <taxon>Helotiales</taxon>
        <taxon>Mollisiaceae</taxon>
        <taxon>Phialocephala</taxon>
        <taxon>Phialocephala fortinii species complex</taxon>
    </lineage>
</organism>
<sequence length="608" mass="61537">MARLNISTAVTNLWLFSRIATAQHYPRNTALNGTTTKASPTTTSSSSGSVTSSFSDITGPFILAHSSTWIQVIVPTTVGTVMVTVNEATNQTFSTTIYHTDYERNGSATLLTRTDTDAAGTVTQVVTDEYSRTMAITYPTNYFEVADSLTWEAILPTMVDNSTCCFATSTLSATPTHTPFVQIGSLDTKDPRGWLYSLVGVDNGFDNTVLGSTEVSSLWPGQTLSIDYGGCPYTKCHLHVTTVSPATVVQFQPGAILATSTTTISSLPAGGSTSPKPASSLPATPPATSTATPEQTSTTQSAGDENTSPGNTQHASSTPQSTQVSGAPPQSSATQNPQSQSQQASNTRPQSGSANSNPAQTPGGSTATPNSAPSSNFVTTIVAVQTSGSNTVVVVGGSISSTLTPAAASAPAVTPALAITIGSSTISANSASQYIIAGQTLIPGSSITLGSGISTTVIALQTSNSNTVLVVGSSSSTLVKAVTTMPPPITVGSSVITADSASHYVIADQTLAPGGSGIVVGGTTISLASGGMQLIEGTKTIAEATGIGGVIWSILGGGATGTATGNAVERTGSLNSSTGPTFQQSSGVARIRPFWAAVVIPAALFLRL</sequence>
<evidence type="ECO:0000313" key="4">
    <source>
        <dbReference type="Proteomes" id="UP000184330"/>
    </source>
</evidence>
<dbReference type="STRING" id="576137.A0A1L7WQ56"/>
<feature type="compositionally biased region" description="Polar residues" evidence="1">
    <location>
        <begin position="348"/>
        <end position="374"/>
    </location>
</feature>
<accession>A0A1L7WQ56</accession>
<feature type="compositionally biased region" description="Low complexity" evidence="1">
    <location>
        <begin position="267"/>
        <end position="302"/>
    </location>
</feature>
<feature type="compositionally biased region" description="Low complexity" evidence="1">
    <location>
        <begin position="34"/>
        <end position="51"/>
    </location>
</feature>
<feature type="region of interest" description="Disordered" evidence="1">
    <location>
        <begin position="267"/>
        <end position="374"/>
    </location>
</feature>
<evidence type="ECO:0000256" key="2">
    <source>
        <dbReference type="SAM" id="SignalP"/>
    </source>
</evidence>
<dbReference type="EMBL" id="FJOG01000005">
    <property type="protein sequence ID" value="CZR54903.1"/>
    <property type="molecule type" value="Genomic_DNA"/>
</dbReference>
<feature type="compositionally biased region" description="Polar residues" evidence="1">
    <location>
        <begin position="303"/>
        <end position="325"/>
    </location>
</feature>
<feature type="region of interest" description="Disordered" evidence="1">
    <location>
        <begin position="29"/>
        <end position="51"/>
    </location>
</feature>
<gene>
    <name evidence="3" type="ORF">PAC_04788</name>
</gene>
<feature type="chain" id="PRO_5013245052" evidence="2">
    <location>
        <begin position="23"/>
        <end position="608"/>
    </location>
</feature>
<name>A0A1L7WQ56_9HELO</name>
<reference evidence="3 4" key="1">
    <citation type="submission" date="2016-03" db="EMBL/GenBank/DDBJ databases">
        <authorList>
            <person name="Ploux O."/>
        </authorList>
    </citation>
    <scope>NUCLEOTIDE SEQUENCE [LARGE SCALE GENOMIC DNA]</scope>
    <source>
        <strain evidence="3 4">UAMH 11012</strain>
    </source>
</reference>
<evidence type="ECO:0000313" key="3">
    <source>
        <dbReference type="EMBL" id="CZR54903.1"/>
    </source>
</evidence>
<dbReference type="AlphaFoldDB" id="A0A1L7WQ56"/>
<keyword evidence="4" id="KW-1185">Reference proteome</keyword>